<dbReference type="EMBL" id="BORT01000035">
    <property type="protein sequence ID" value="GIO50582.1"/>
    <property type="molecule type" value="Genomic_DNA"/>
</dbReference>
<sequence>MNCLIRRYGEKAWKEDPYTGVNKLKRAGVDPAHSFDSSAKPFDKEVFSEEGRRRARWIMNWLKDVGGSGNENNDSQHMYDREDRILRSP</sequence>
<accession>A0A919YG52</accession>
<proteinExistence type="predicted"/>
<evidence type="ECO:0000256" key="1">
    <source>
        <dbReference type="SAM" id="MobiDB-lite"/>
    </source>
</evidence>
<dbReference type="Proteomes" id="UP000682811">
    <property type="component" value="Unassembled WGS sequence"/>
</dbReference>
<gene>
    <name evidence="2" type="ORF">J34TS1_53470</name>
</gene>
<dbReference type="AlphaFoldDB" id="A0A919YG52"/>
<protein>
    <submittedName>
        <fullName evidence="2">Uncharacterized protein</fullName>
    </submittedName>
</protein>
<evidence type="ECO:0000313" key="3">
    <source>
        <dbReference type="Proteomes" id="UP000682811"/>
    </source>
</evidence>
<evidence type="ECO:0000313" key="2">
    <source>
        <dbReference type="EMBL" id="GIO50582.1"/>
    </source>
</evidence>
<keyword evidence="3" id="KW-1185">Reference proteome</keyword>
<organism evidence="2 3">
    <name type="scientific">Paenibacillus azoreducens</name>
    <dbReference type="NCBI Taxonomy" id="116718"/>
    <lineage>
        <taxon>Bacteria</taxon>
        <taxon>Bacillati</taxon>
        <taxon>Bacillota</taxon>
        <taxon>Bacilli</taxon>
        <taxon>Bacillales</taxon>
        <taxon>Paenibacillaceae</taxon>
        <taxon>Paenibacillus</taxon>
    </lineage>
</organism>
<dbReference type="RefSeq" id="WP_237100342.1">
    <property type="nucleotide sequence ID" value="NZ_AP025343.1"/>
</dbReference>
<reference evidence="2 3" key="1">
    <citation type="submission" date="2021-03" db="EMBL/GenBank/DDBJ databases">
        <title>Antimicrobial resistance genes in bacteria isolated from Japanese honey, and their potential for conferring macrolide and lincosamide resistance in the American foulbrood pathogen Paenibacillus larvae.</title>
        <authorList>
            <person name="Okamoto M."/>
            <person name="Kumagai M."/>
            <person name="Kanamori H."/>
            <person name="Takamatsu D."/>
        </authorList>
    </citation>
    <scope>NUCLEOTIDE SEQUENCE [LARGE SCALE GENOMIC DNA]</scope>
    <source>
        <strain evidence="2 3">J34TS1</strain>
    </source>
</reference>
<feature type="compositionally biased region" description="Basic and acidic residues" evidence="1">
    <location>
        <begin position="77"/>
        <end position="89"/>
    </location>
</feature>
<name>A0A919YG52_9BACL</name>
<feature type="region of interest" description="Disordered" evidence="1">
    <location>
        <begin position="66"/>
        <end position="89"/>
    </location>
</feature>
<comment type="caution">
    <text evidence="2">The sequence shown here is derived from an EMBL/GenBank/DDBJ whole genome shotgun (WGS) entry which is preliminary data.</text>
</comment>